<dbReference type="Pfam" id="PF00005">
    <property type="entry name" value="ABC_tran"/>
    <property type="match status" value="1"/>
</dbReference>
<dbReference type="InterPro" id="IPR051782">
    <property type="entry name" value="ABC_Transporter_VariousFunc"/>
</dbReference>
<dbReference type="PANTHER" id="PTHR42939:SF1">
    <property type="entry name" value="ABC TRANSPORTER ATP-BINDING PROTEIN ALBC-RELATED"/>
    <property type="match status" value="1"/>
</dbReference>
<dbReference type="PROSITE" id="PS50893">
    <property type="entry name" value="ABC_TRANSPORTER_2"/>
    <property type="match status" value="1"/>
</dbReference>
<evidence type="ECO:0000313" key="7">
    <source>
        <dbReference type="Proteomes" id="UP000041827"/>
    </source>
</evidence>
<keyword evidence="2" id="KW-0547">Nucleotide-binding</keyword>
<dbReference type="InterPro" id="IPR027417">
    <property type="entry name" value="P-loop_NTPase"/>
</dbReference>
<evidence type="ECO:0000256" key="1">
    <source>
        <dbReference type="ARBA" id="ARBA00022448"/>
    </source>
</evidence>
<dbReference type="InterPro" id="IPR003439">
    <property type="entry name" value="ABC_transporter-like_ATP-bd"/>
</dbReference>
<dbReference type="InterPro" id="IPR025302">
    <property type="entry name" value="DrrA1/2-like_C"/>
</dbReference>
<dbReference type="GO" id="GO:0005524">
    <property type="term" value="F:ATP binding"/>
    <property type="evidence" value="ECO:0007669"/>
    <property type="project" value="UniProtKB-KW"/>
</dbReference>
<dbReference type="PANTHER" id="PTHR42939">
    <property type="entry name" value="ABC TRANSPORTER ATP-BINDING PROTEIN ALBC-RELATED"/>
    <property type="match status" value="1"/>
</dbReference>
<dbReference type="RefSeq" id="WP_050261405.1">
    <property type="nucleotide sequence ID" value="NZ_CMJT01000005.1"/>
</dbReference>
<protein>
    <submittedName>
        <fullName evidence="5 6">ABC transporter ATP-binding protein</fullName>
    </submittedName>
</protein>
<evidence type="ECO:0000256" key="2">
    <source>
        <dbReference type="ARBA" id="ARBA00022741"/>
    </source>
</evidence>
<dbReference type="InterPro" id="IPR003593">
    <property type="entry name" value="AAA+_ATPase"/>
</dbReference>
<reference evidence="6" key="3">
    <citation type="journal article" date="2020" name="J. Clin. Microbiol.">
        <title>Streptococcus pseudopneumoniae: Use of whole genome sequences to validate methods used for identification.</title>
        <authorList>
            <person name="Jensen C.S."/>
            <person name="Iversen K.H."/>
            <person name="Dargis R."/>
            <person name="Shewmaker P."/>
            <person name="Rasmussen S."/>
            <person name="Christensen J.J."/>
            <person name="Nielsen X.C."/>
        </authorList>
    </citation>
    <scope>NUCLEOTIDE SEQUENCE</scope>
    <source>
        <strain evidence="6">256-03</strain>
    </source>
</reference>
<feature type="domain" description="ABC transporter" evidence="4">
    <location>
        <begin position="2"/>
        <end position="228"/>
    </location>
</feature>
<evidence type="ECO:0000259" key="4">
    <source>
        <dbReference type="PROSITE" id="PS50893"/>
    </source>
</evidence>
<dbReference type="GO" id="GO:0016887">
    <property type="term" value="F:ATP hydrolysis activity"/>
    <property type="evidence" value="ECO:0007669"/>
    <property type="project" value="InterPro"/>
</dbReference>
<reference evidence="5" key="2">
    <citation type="submission" date="2015-03" db="EMBL/GenBank/DDBJ databases">
        <authorList>
            <person name="Murphy D."/>
        </authorList>
    </citation>
    <scope>NUCLEOTIDE SEQUENCE [LARGE SCALE GENOMIC DNA]</scope>
    <source>
        <strain evidence="5">SMRU2248</strain>
    </source>
</reference>
<keyword evidence="3 5" id="KW-0067">ATP-binding</keyword>
<dbReference type="EMBL" id="JACSZI010000025">
    <property type="protein sequence ID" value="MBF9673720.1"/>
    <property type="molecule type" value="Genomic_DNA"/>
</dbReference>
<organism evidence="5 7">
    <name type="scientific">Streptococcus pseudopneumoniae</name>
    <dbReference type="NCBI Taxonomy" id="257758"/>
    <lineage>
        <taxon>Bacteria</taxon>
        <taxon>Bacillati</taxon>
        <taxon>Bacillota</taxon>
        <taxon>Bacilli</taxon>
        <taxon>Lactobacillales</taxon>
        <taxon>Streptococcaceae</taxon>
        <taxon>Streptococcus</taxon>
    </lineage>
</organism>
<dbReference type="Gene3D" id="3.40.50.300">
    <property type="entry name" value="P-loop containing nucleotide triphosphate hydrolases"/>
    <property type="match status" value="1"/>
</dbReference>
<evidence type="ECO:0000256" key="3">
    <source>
        <dbReference type="ARBA" id="ARBA00022840"/>
    </source>
</evidence>
<gene>
    <name evidence="5" type="primary">ecsA_3</name>
    <name evidence="5" type="ORF">ERS021757_00727</name>
    <name evidence="6" type="ORF">IAI20_06390</name>
</gene>
<dbReference type="PROSITE" id="PS00211">
    <property type="entry name" value="ABC_TRANSPORTER_1"/>
    <property type="match status" value="1"/>
</dbReference>
<dbReference type="Proteomes" id="UP000041827">
    <property type="component" value="Unassembled WGS sequence"/>
</dbReference>
<evidence type="ECO:0000313" key="5">
    <source>
        <dbReference type="EMBL" id="CKA85068.1"/>
    </source>
</evidence>
<reference evidence="7" key="1">
    <citation type="submission" date="2015-03" db="EMBL/GenBank/DDBJ databases">
        <authorList>
            <consortium name="Pathogen Informatics"/>
        </authorList>
    </citation>
    <scope>NUCLEOTIDE SEQUENCE [LARGE SCALE GENOMIC DNA]</scope>
    <source>
        <strain evidence="7">SMRU2248</strain>
    </source>
</reference>
<evidence type="ECO:0000313" key="6">
    <source>
        <dbReference type="EMBL" id="MBF9673720.1"/>
    </source>
</evidence>
<dbReference type="EMBL" id="CMJT01000005">
    <property type="protein sequence ID" value="CKA85068.1"/>
    <property type="molecule type" value="Genomic_DNA"/>
</dbReference>
<dbReference type="SUPFAM" id="SSF52540">
    <property type="entry name" value="P-loop containing nucleoside triphosphate hydrolases"/>
    <property type="match status" value="1"/>
</dbReference>
<proteinExistence type="predicted"/>
<dbReference type="Proteomes" id="UP000743672">
    <property type="component" value="Unassembled WGS sequence"/>
</dbReference>
<keyword evidence="1" id="KW-0813">Transport</keyword>
<dbReference type="InterPro" id="IPR017871">
    <property type="entry name" value="ABC_transporter-like_CS"/>
</dbReference>
<dbReference type="Pfam" id="PF13732">
    <property type="entry name" value="DrrA1-3_C"/>
    <property type="match status" value="1"/>
</dbReference>
<accession>A0A0T8U5B2</accession>
<dbReference type="AlphaFoldDB" id="A0A0T8U5B2"/>
<sequence length="303" mass="34528">MLEVRSLEKSFGSKQVLFGIDFQARPGRILGLVGKNGAGKTTIFHSILKFLEYQGEISLDGQDIRQETYARIGYLPEERSLMPKLTVLEQVRYLATLKGMDAKEVKEKLPQWMKRLEVKGKLTDKIKSLSKGNQQKIQLIITLIHEPDLIILDEPFSGLDPVNTELLKQVIFQEKERGATIIFSDHVMTNVEELCDDILMIRDGRVVLHGPVQDVRNQYGKTRLFVSSERSKEELENLPHVKQVSLTKQGSWKLILEDESAGRELFPILTQGQYIATFDQQAPTIDEIFKLESGVEVWEMCGL</sequence>
<dbReference type="SMART" id="SM00382">
    <property type="entry name" value="AAA"/>
    <property type="match status" value="1"/>
</dbReference>
<name>A0A0T8U5B2_9STRE</name>